<keyword evidence="1" id="KW-0812">Transmembrane</keyword>
<accession>A0A8S5NCA0</accession>
<dbReference type="EMBL" id="BK015127">
    <property type="protein sequence ID" value="DAD92068.1"/>
    <property type="molecule type" value="Genomic_DNA"/>
</dbReference>
<proteinExistence type="predicted"/>
<protein>
    <submittedName>
        <fullName evidence="2">Uncharacterized protein</fullName>
    </submittedName>
</protein>
<evidence type="ECO:0000256" key="1">
    <source>
        <dbReference type="SAM" id="Phobius"/>
    </source>
</evidence>
<name>A0A8S5NCA0_9CAUD</name>
<reference evidence="2" key="1">
    <citation type="journal article" date="2021" name="Proc. Natl. Acad. Sci. U.S.A.">
        <title>A Catalog of Tens of Thousands of Viruses from Human Metagenomes Reveals Hidden Associations with Chronic Diseases.</title>
        <authorList>
            <person name="Tisza M.J."/>
            <person name="Buck C.B."/>
        </authorList>
    </citation>
    <scope>NUCLEOTIDE SEQUENCE</scope>
    <source>
        <strain evidence="2">CtTZV6</strain>
    </source>
</reference>
<evidence type="ECO:0000313" key="2">
    <source>
        <dbReference type="EMBL" id="DAD92068.1"/>
    </source>
</evidence>
<keyword evidence="1" id="KW-0472">Membrane</keyword>
<sequence length="31" mass="3785">MFRKFFVTYFLPLISVLFCLSFYTVIITQVF</sequence>
<feature type="transmembrane region" description="Helical" evidence="1">
    <location>
        <begin position="6"/>
        <end position="26"/>
    </location>
</feature>
<keyword evidence="1" id="KW-1133">Transmembrane helix</keyword>
<organism evidence="2">
    <name type="scientific">Podoviridae sp. ctTZV6</name>
    <dbReference type="NCBI Taxonomy" id="2826556"/>
    <lineage>
        <taxon>Viruses</taxon>
        <taxon>Duplodnaviria</taxon>
        <taxon>Heunggongvirae</taxon>
        <taxon>Uroviricota</taxon>
        <taxon>Caudoviricetes</taxon>
    </lineage>
</organism>